<dbReference type="PRINTS" id="PR00320">
    <property type="entry name" value="GPROTEINBRPT"/>
</dbReference>
<dbReference type="PROSITE" id="PS50082">
    <property type="entry name" value="WD_REPEATS_2"/>
    <property type="match status" value="2"/>
</dbReference>
<feature type="compositionally biased region" description="Acidic residues" evidence="4">
    <location>
        <begin position="390"/>
        <end position="405"/>
    </location>
</feature>
<dbReference type="InterPro" id="IPR019775">
    <property type="entry name" value="WD40_repeat_CS"/>
</dbReference>
<dbReference type="GO" id="GO:1990234">
    <property type="term" value="C:transferase complex"/>
    <property type="evidence" value="ECO:0007669"/>
    <property type="project" value="UniProtKB-ARBA"/>
</dbReference>
<dbReference type="PROSITE" id="PS50294">
    <property type="entry name" value="WD_REPEATS_REGION"/>
    <property type="match status" value="2"/>
</dbReference>
<comment type="caution">
    <text evidence="5">The sequence shown here is derived from an EMBL/GenBank/DDBJ whole genome shotgun (WGS) entry which is preliminary data.</text>
</comment>
<dbReference type="GO" id="GO:0005634">
    <property type="term" value="C:nucleus"/>
    <property type="evidence" value="ECO:0007669"/>
    <property type="project" value="TreeGrafter"/>
</dbReference>
<dbReference type="InterPro" id="IPR001680">
    <property type="entry name" value="WD40_rpt"/>
</dbReference>
<dbReference type="PANTHER" id="PTHR22847">
    <property type="entry name" value="WD40 REPEAT PROTEIN"/>
    <property type="match status" value="1"/>
</dbReference>
<evidence type="ECO:0000256" key="2">
    <source>
        <dbReference type="ARBA" id="ARBA00022737"/>
    </source>
</evidence>
<sequence length="405" mass="44839">MATSDTSNFLISEAHLVLDEARKKKAERTKNIGEPINLPGKALGLIIQGRVAWIAESTAIARKIDLETGKTLQTFKGHTAPVTTLAFCDKAPGTGDQKILITGSWDKTIKLWDTESKNLISSADAHEDFVKALYVFPSLGLLVSGSSDKFVRFWDVSNPLDGKPLRSMGSISSHSRPVECIQGKVISDNSAVLYTGDTMGIIKVWELSKNSEPGSRWSASLTRELNYHRTRINDMSYGNGQLWTASADETVQVGFDQEVPTESKIKPPPPIVHPKQARCILPIGLTDVGEPYLITGSEDMIRVYDLSTFDEPELIRVVDAHWHDVLALRLWIRKSTGDDGITRVEPWVVSSSLDGTIRKWRLIELVAPPQKAEPVEKVPSPPPEPQGFEMTEDEERELADLMGED</sequence>
<dbReference type="InterPro" id="IPR020472">
    <property type="entry name" value="WD40_PAC1"/>
</dbReference>
<evidence type="ECO:0000313" key="6">
    <source>
        <dbReference type="Proteomes" id="UP000559027"/>
    </source>
</evidence>
<dbReference type="AlphaFoldDB" id="A0A8H5LI74"/>
<dbReference type="PROSITE" id="PS00678">
    <property type="entry name" value="WD_REPEATS_1"/>
    <property type="match status" value="2"/>
</dbReference>
<evidence type="ECO:0000256" key="4">
    <source>
        <dbReference type="SAM" id="MobiDB-lite"/>
    </source>
</evidence>
<dbReference type="PANTHER" id="PTHR22847:SF637">
    <property type="entry name" value="WD REPEAT DOMAIN 5B"/>
    <property type="match status" value="1"/>
</dbReference>
<feature type="repeat" description="WD" evidence="3">
    <location>
        <begin position="75"/>
        <end position="122"/>
    </location>
</feature>
<organism evidence="5 6">
    <name type="scientific">Leucocoprinus leucothites</name>
    <dbReference type="NCBI Taxonomy" id="201217"/>
    <lineage>
        <taxon>Eukaryota</taxon>
        <taxon>Fungi</taxon>
        <taxon>Dikarya</taxon>
        <taxon>Basidiomycota</taxon>
        <taxon>Agaricomycotina</taxon>
        <taxon>Agaricomycetes</taxon>
        <taxon>Agaricomycetidae</taxon>
        <taxon>Agaricales</taxon>
        <taxon>Agaricineae</taxon>
        <taxon>Agaricaceae</taxon>
        <taxon>Leucocoprinus</taxon>
    </lineage>
</organism>
<dbReference type="SUPFAM" id="SSF50978">
    <property type="entry name" value="WD40 repeat-like"/>
    <property type="match status" value="1"/>
</dbReference>
<dbReference type="InterPro" id="IPR036322">
    <property type="entry name" value="WD40_repeat_dom_sf"/>
</dbReference>
<protein>
    <recommendedName>
        <fullName evidence="7">WD40 repeat-like protein</fullName>
    </recommendedName>
</protein>
<dbReference type="EMBL" id="JAACJO010000005">
    <property type="protein sequence ID" value="KAF5358044.1"/>
    <property type="molecule type" value="Genomic_DNA"/>
</dbReference>
<evidence type="ECO:0008006" key="7">
    <source>
        <dbReference type="Google" id="ProtNLM"/>
    </source>
</evidence>
<accession>A0A8H5LI74</accession>
<feature type="region of interest" description="Disordered" evidence="4">
    <location>
        <begin position="370"/>
        <end position="405"/>
    </location>
</feature>
<keyword evidence="2" id="KW-0677">Repeat</keyword>
<gene>
    <name evidence="5" type="ORF">D9756_001725</name>
</gene>
<reference evidence="5 6" key="1">
    <citation type="journal article" date="2020" name="ISME J.">
        <title>Uncovering the hidden diversity of litter-decomposition mechanisms in mushroom-forming fungi.</title>
        <authorList>
            <person name="Floudas D."/>
            <person name="Bentzer J."/>
            <person name="Ahren D."/>
            <person name="Johansson T."/>
            <person name="Persson P."/>
            <person name="Tunlid A."/>
        </authorList>
    </citation>
    <scope>NUCLEOTIDE SEQUENCE [LARGE SCALE GENOMIC DNA]</scope>
    <source>
        <strain evidence="5 6">CBS 146.42</strain>
    </source>
</reference>
<evidence type="ECO:0000313" key="5">
    <source>
        <dbReference type="EMBL" id="KAF5358044.1"/>
    </source>
</evidence>
<keyword evidence="6" id="KW-1185">Reference proteome</keyword>
<evidence type="ECO:0000256" key="1">
    <source>
        <dbReference type="ARBA" id="ARBA00022574"/>
    </source>
</evidence>
<dbReference type="Gene3D" id="2.130.10.10">
    <property type="entry name" value="YVTN repeat-like/Quinoprotein amine dehydrogenase"/>
    <property type="match status" value="2"/>
</dbReference>
<proteinExistence type="predicted"/>
<keyword evidence="1 3" id="KW-0853">WD repeat</keyword>
<dbReference type="SMART" id="SM00320">
    <property type="entry name" value="WD40"/>
    <property type="match status" value="5"/>
</dbReference>
<dbReference type="Proteomes" id="UP000559027">
    <property type="component" value="Unassembled WGS sequence"/>
</dbReference>
<dbReference type="InterPro" id="IPR015943">
    <property type="entry name" value="WD40/YVTN_repeat-like_dom_sf"/>
</dbReference>
<feature type="repeat" description="WD" evidence="3">
    <location>
        <begin position="123"/>
        <end position="158"/>
    </location>
</feature>
<dbReference type="Pfam" id="PF00400">
    <property type="entry name" value="WD40"/>
    <property type="match status" value="2"/>
</dbReference>
<name>A0A8H5LI74_9AGAR</name>
<evidence type="ECO:0000256" key="3">
    <source>
        <dbReference type="PROSITE-ProRule" id="PRU00221"/>
    </source>
</evidence>
<dbReference type="OrthoDB" id="6262491at2759"/>